<organism evidence="6 7">
    <name type="scientific">Rubneribacter badeniensis</name>
    <dbReference type="NCBI Taxonomy" id="2070688"/>
    <lineage>
        <taxon>Bacteria</taxon>
        <taxon>Bacillati</taxon>
        <taxon>Actinomycetota</taxon>
        <taxon>Coriobacteriia</taxon>
        <taxon>Eggerthellales</taxon>
        <taxon>Eggerthellaceae</taxon>
        <taxon>Rubneribacter</taxon>
    </lineage>
</organism>
<accession>A0A2K2U6G8</accession>
<dbReference type="PROSITE" id="PS51379">
    <property type="entry name" value="4FE4S_FER_2"/>
    <property type="match status" value="3"/>
</dbReference>
<dbReference type="Proteomes" id="UP000236488">
    <property type="component" value="Unassembled WGS sequence"/>
</dbReference>
<feature type="domain" description="4Fe-4S ferredoxin-type" evidence="5">
    <location>
        <begin position="49"/>
        <end position="81"/>
    </location>
</feature>
<dbReference type="CDD" id="cd10551">
    <property type="entry name" value="PsrB"/>
    <property type="match status" value="1"/>
</dbReference>
<keyword evidence="4" id="KW-0411">Iron-sulfur</keyword>
<dbReference type="SUPFAM" id="SSF54862">
    <property type="entry name" value="4Fe-4S ferredoxins"/>
    <property type="match status" value="1"/>
</dbReference>
<dbReference type="Gene3D" id="3.30.70.20">
    <property type="match status" value="2"/>
</dbReference>
<keyword evidence="2" id="KW-0479">Metal-binding</keyword>
<name>A0A2K2U6G8_9ACTN</name>
<dbReference type="RefSeq" id="WP_103262717.1">
    <property type="nucleotide sequence ID" value="NZ_PPEL01000014.1"/>
</dbReference>
<keyword evidence="1" id="KW-0004">4Fe-4S</keyword>
<evidence type="ECO:0000256" key="3">
    <source>
        <dbReference type="ARBA" id="ARBA00023004"/>
    </source>
</evidence>
<evidence type="ECO:0000259" key="5">
    <source>
        <dbReference type="PROSITE" id="PS51379"/>
    </source>
</evidence>
<feature type="domain" description="4Fe-4S ferredoxin-type" evidence="5">
    <location>
        <begin position="4"/>
        <end position="34"/>
    </location>
</feature>
<dbReference type="PANTHER" id="PTHR43177">
    <property type="entry name" value="PROTEIN NRFC"/>
    <property type="match status" value="1"/>
</dbReference>
<evidence type="ECO:0000256" key="4">
    <source>
        <dbReference type="ARBA" id="ARBA00023014"/>
    </source>
</evidence>
<reference evidence="6 7" key="1">
    <citation type="journal article" date="2018" name="Int. J. Syst. Evol. Microbiol.">
        <title>Rubneribacter badeniensis gen. nov., sp. nov. and Enteroscipio rubneri gen. nov., sp. nov., new members of the Eggerthellaceae isolated from human faeces.</title>
        <authorList>
            <person name="Danylec N."/>
            <person name="Gobl A."/>
            <person name="Stoll D.A."/>
            <person name="Hetzer B."/>
            <person name="Kulling S.E."/>
            <person name="Huch M."/>
        </authorList>
    </citation>
    <scope>NUCLEOTIDE SEQUENCE [LARGE SCALE GENOMIC DNA]</scope>
    <source>
        <strain evidence="6 7">ResAG-85</strain>
    </source>
</reference>
<dbReference type="InterPro" id="IPR017900">
    <property type="entry name" value="4Fe4S_Fe_S_CS"/>
</dbReference>
<dbReference type="PANTHER" id="PTHR43177:SF3">
    <property type="entry name" value="PROTEIN NRFC HOMOLOG"/>
    <property type="match status" value="1"/>
</dbReference>
<dbReference type="GO" id="GO:0051539">
    <property type="term" value="F:4 iron, 4 sulfur cluster binding"/>
    <property type="evidence" value="ECO:0007669"/>
    <property type="project" value="UniProtKB-KW"/>
</dbReference>
<evidence type="ECO:0000256" key="1">
    <source>
        <dbReference type="ARBA" id="ARBA00022485"/>
    </source>
</evidence>
<evidence type="ECO:0000256" key="2">
    <source>
        <dbReference type="ARBA" id="ARBA00022723"/>
    </source>
</evidence>
<dbReference type="GO" id="GO:0046872">
    <property type="term" value="F:metal ion binding"/>
    <property type="evidence" value="ECO:0007669"/>
    <property type="project" value="UniProtKB-KW"/>
</dbReference>
<dbReference type="AlphaFoldDB" id="A0A2K2U6G8"/>
<evidence type="ECO:0000313" key="6">
    <source>
        <dbReference type="EMBL" id="PNV65874.1"/>
    </source>
</evidence>
<gene>
    <name evidence="6" type="ORF">C2L80_04205</name>
</gene>
<protein>
    <submittedName>
        <fullName evidence="6">4Fe-4S ferredoxin</fullName>
    </submittedName>
</protein>
<keyword evidence="7" id="KW-1185">Reference proteome</keyword>
<feature type="domain" description="4Fe-4S ferredoxin-type" evidence="5">
    <location>
        <begin position="83"/>
        <end position="112"/>
    </location>
</feature>
<dbReference type="InterPro" id="IPR017896">
    <property type="entry name" value="4Fe4S_Fe-S-bd"/>
</dbReference>
<dbReference type="Pfam" id="PF13247">
    <property type="entry name" value="Fer4_11"/>
    <property type="match status" value="1"/>
</dbReference>
<sequence length="196" mass="21692">MPKNCLVVNLDRCTGCDSCIVSCKFEHDLPLGIFYNRVMQVGPTGTYPNIERYNLPVQCQQCENANCVRVCPTGASYRDPKTGTVQIDKSKCIGCQYCLYACPYGVRSFDEAEGVAKKCTLCQHLTADGSSKPACVHNCPGGARFYGDLDDPDSDVSRELAKYDASCIHMLPEPQNEHPLTRYILSPAYASWKELV</sequence>
<keyword evidence="3" id="KW-0408">Iron</keyword>
<evidence type="ECO:0000313" key="7">
    <source>
        <dbReference type="Proteomes" id="UP000236488"/>
    </source>
</evidence>
<dbReference type="EMBL" id="PPEL01000014">
    <property type="protein sequence ID" value="PNV65874.1"/>
    <property type="molecule type" value="Genomic_DNA"/>
</dbReference>
<dbReference type="PROSITE" id="PS00198">
    <property type="entry name" value="4FE4S_FER_1"/>
    <property type="match status" value="1"/>
</dbReference>
<proteinExistence type="predicted"/>
<dbReference type="InterPro" id="IPR050954">
    <property type="entry name" value="ET_IronSulfur_Cluster-Binding"/>
</dbReference>
<comment type="caution">
    <text evidence="6">The sequence shown here is derived from an EMBL/GenBank/DDBJ whole genome shotgun (WGS) entry which is preliminary data.</text>
</comment>